<dbReference type="SMART" id="SM00342">
    <property type="entry name" value="HTH_ARAC"/>
    <property type="match status" value="1"/>
</dbReference>
<dbReference type="Proteomes" id="UP001151478">
    <property type="component" value="Unassembled WGS sequence"/>
</dbReference>
<dbReference type="PANTHER" id="PTHR46796">
    <property type="entry name" value="HTH-TYPE TRANSCRIPTIONAL ACTIVATOR RHAS-RELATED"/>
    <property type="match status" value="1"/>
</dbReference>
<feature type="domain" description="HTH araC/xylS-type" evidence="4">
    <location>
        <begin position="157"/>
        <end position="257"/>
    </location>
</feature>
<dbReference type="InterPro" id="IPR050204">
    <property type="entry name" value="AraC_XylS_family_regulators"/>
</dbReference>
<evidence type="ECO:0000256" key="3">
    <source>
        <dbReference type="ARBA" id="ARBA00023163"/>
    </source>
</evidence>
<keyword evidence="1" id="KW-0805">Transcription regulation</keyword>
<keyword evidence="2" id="KW-0238">DNA-binding</keyword>
<dbReference type="Pfam" id="PF12833">
    <property type="entry name" value="HTH_18"/>
    <property type="match status" value="1"/>
</dbReference>
<sequence length="268" mass="31410">MEFNFIEGKDSRNLVKNLFKLTFSKNDLPFESIILPLGFPSLAYIFSNTQEIDFKGKKSSIKGSVITGQFYGTYDFSVKDESTNIGIILHPTSLYKIFKTDISFLTNKITPIEEFNLKISKELSSIFLNNKDELLNYEKEMLIFIESLNIKTDSEVKQIDKAINLIIEKDGLIQVNELLNVISFSQKSLETKFKKIVGLTPGKFIRQYRFMNLMQKYQSKKIALTDLIYMFDYYDQSHFAKDFKFFMKQSPKKFFKNDYPLLEKYLIE</sequence>
<evidence type="ECO:0000313" key="5">
    <source>
        <dbReference type="EMBL" id="MDD7915953.1"/>
    </source>
</evidence>
<evidence type="ECO:0000256" key="1">
    <source>
        <dbReference type="ARBA" id="ARBA00023015"/>
    </source>
</evidence>
<comment type="caution">
    <text evidence="5">The sequence shown here is derived from an EMBL/GenBank/DDBJ whole genome shotgun (WGS) entry which is preliminary data.</text>
</comment>
<keyword evidence="3" id="KW-0804">Transcription</keyword>
<evidence type="ECO:0000259" key="4">
    <source>
        <dbReference type="PROSITE" id="PS01124"/>
    </source>
</evidence>
<dbReference type="InterPro" id="IPR018060">
    <property type="entry name" value="HTH_AraC"/>
</dbReference>
<accession>A0ABT5SCU4</accession>
<dbReference type="PROSITE" id="PS01124">
    <property type="entry name" value="HTH_ARAC_FAMILY_2"/>
    <property type="match status" value="1"/>
</dbReference>
<dbReference type="PANTHER" id="PTHR46796:SF13">
    <property type="entry name" value="HTH-TYPE TRANSCRIPTIONAL ACTIVATOR RHAS"/>
    <property type="match status" value="1"/>
</dbReference>
<evidence type="ECO:0000256" key="2">
    <source>
        <dbReference type="ARBA" id="ARBA00023125"/>
    </source>
</evidence>
<protein>
    <submittedName>
        <fullName evidence="5">Helix-turn-helix domain-containing protein</fullName>
    </submittedName>
</protein>
<gene>
    <name evidence="5" type="ORF">N5A56_016675</name>
</gene>
<organism evidence="5 6">
    <name type="scientific">Polaribacter ponticola</name>
    <dbReference type="NCBI Taxonomy" id="2978475"/>
    <lineage>
        <taxon>Bacteria</taxon>
        <taxon>Pseudomonadati</taxon>
        <taxon>Bacteroidota</taxon>
        <taxon>Flavobacteriia</taxon>
        <taxon>Flavobacteriales</taxon>
        <taxon>Flavobacteriaceae</taxon>
    </lineage>
</organism>
<keyword evidence="6" id="KW-1185">Reference proteome</keyword>
<dbReference type="Gene3D" id="1.10.10.60">
    <property type="entry name" value="Homeodomain-like"/>
    <property type="match status" value="1"/>
</dbReference>
<proteinExistence type="predicted"/>
<dbReference type="RefSeq" id="WP_265724400.1">
    <property type="nucleotide sequence ID" value="NZ_JAOSLC020000004.1"/>
</dbReference>
<name>A0ABT5SCU4_9FLAO</name>
<evidence type="ECO:0000313" key="6">
    <source>
        <dbReference type="Proteomes" id="UP001151478"/>
    </source>
</evidence>
<reference evidence="5" key="1">
    <citation type="submission" date="2023-02" db="EMBL/GenBank/DDBJ databases">
        <title>Polaribacter ponticola sp. nov., isolated from seawater.</title>
        <authorList>
            <person name="Baek J.H."/>
            <person name="Kim J.M."/>
            <person name="Choi D.G."/>
            <person name="Jeon C.O."/>
        </authorList>
    </citation>
    <scope>NUCLEOTIDE SEQUENCE</scope>
    <source>
        <strain evidence="5">MSW5</strain>
    </source>
</reference>
<dbReference type="EMBL" id="JAOSLC020000004">
    <property type="protein sequence ID" value="MDD7915953.1"/>
    <property type="molecule type" value="Genomic_DNA"/>
</dbReference>